<dbReference type="RefSeq" id="WP_180145472.1">
    <property type="nucleotide sequence ID" value="NZ_CAADHO010000011.1"/>
</dbReference>
<keyword evidence="2" id="KW-0238">DNA-binding</keyword>
<dbReference type="InterPro" id="IPR018060">
    <property type="entry name" value="HTH_AraC"/>
</dbReference>
<dbReference type="SUPFAM" id="SSF46689">
    <property type="entry name" value="Homeodomain-like"/>
    <property type="match status" value="1"/>
</dbReference>
<organism evidence="5 6">
    <name type="scientific">Desulfoluna butyratoxydans</name>
    <dbReference type="NCBI Taxonomy" id="231438"/>
    <lineage>
        <taxon>Bacteria</taxon>
        <taxon>Pseudomonadati</taxon>
        <taxon>Thermodesulfobacteriota</taxon>
        <taxon>Desulfobacteria</taxon>
        <taxon>Desulfobacterales</taxon>
        <taxon>Desulfolunaceae</taxon>
        <taxon>Desulfoluna</taxon>
    </lineage>
</organism>
<keyword evidence="6" id="KW-1185">Reference proteome</keyword>
<dbReference type="EMBL" id="CAADHO010000011">
    <property type="protein sequence ID" value="VFQ46871.1"/>
    <property type="molecule type" value="Genomic_DNA"/>
</dbReference>
<dbReference type="Proteomes" id="UP000507962">
    <property type="component" value="Unassembled WGS sequence"/>
</dbReference>
<evidence type="ECO:0000259" key="4">
    <source>
        <dbReference type="PROSITE" id="PS01124"/>
    </source>
</evidence>
<gene>
    <name evidence="5" type="ORF">MSL71_45530</name>
</gene>
<feature type="domain" description="HTH araC/xylS-type" evidence="4">
    <location>
        <begin position="231"/>
        <end position="329"/>
    </location>
</feature>
<keyword evidence="1" id="KW-0805">Transcription regulation</keyword>
<name>A0A4U8YSI5_9BACT</name>
<reference evidence="5 6" key="1">
    <citation type="submission" date="2019-03" db="EMBL/GenBank/DDBJ databases">
        <authorList>
            <person name="Nijsse B."/>
        </authorList>
    </citation>
    <scope>NUCLEOTIDE SEQUENCE [LARGE SCALE GENOMIC DNA]</scope>
    <source>
        <strain evidence="5">Desulfoluna butyratoxydans MSL71</strain>
    </source>
</reference>
<dbReference type="AlphaFoldDB" id="A0A4U8YSI5"/>
<dbReference type="Pfam" id="PF12833">
    <property type="entry name" value="HTH_18"/>
    <property type="match status" value="1"/>
</dbReference>
<dbReference type="Pfam" id="PF12625">
    <property type="entry name" value="Arabinose_bd"/>
    <property type="match status" value="1"/>
</dbReference>
<dbReference type="GO" id="GO:0000976">
    <property type="term" value="F:transcription cis-regulatory region binding"/>
    <property type="evidence" value="ECO:0007669"/>
    <property type="project" value="TreeGrafter"/>
</dbReference>
<dbReference type="Gene3D" id="1.10.10.60">
    <property type="entry name" value="Homeodomain-like"/>
    <property type="match status" value="1"/>
</dbReference>
<dbReference type="InterPro" id="IPR032687">
    <property type="entry name" value="AraC-type_N"/>
</dbReference>
<evidence type="ECO:0000256" key="3">
    <source>
        <dbReference type="ARBA" id="ARBA00023163"/>
    </source>
</evidence>
<accession>A0A4U8YSI5</accession>
<dbReference type="InterPro" id="IPR009057">
    <property type="entry name" value="Homeodomain-like_sf"/>
</dbReference>
<evidence type="ECO:0000313" key="6">
    <source>
        <dbReference type="Proteomes" id="UP000507962"/>
    </source>
</evidence>
<dbReference type="GO" id="GO:0005829">
    <property type="term" value="C:cytosol"/>
    <property type="evidence" value="ECO:0007669"/>
    <property type="project" value="TreeGrafter"/>
</dbReference>
<dbReference type="PANTHER" id="PTHR47894">
    <property type="entry name" value="HTH-TYPE TRANSCRIPTIONAL REGULATOR GADX"/>
    <property type="match status" value="1"/>
</dbReference>
<dbReference type="PROSITE" id="PS01124">
    <property type="entry name" value="HTH_ARAC_FAMILY_2"/>
    <property type="match status" value="1"/>
</dbReference>
<dbReference type="SMART" id="SM00342">
    <property type="entry name" value="HTH_ARAC"/>
    <property type="match status" value="1"/>
</dbReference>
<dbReference type="PANTHER" id="PTHR47894:SF1">
    <property type="entry name" value="HTH-TYPE TRANSCRIPTIONAL REGULATOR VQSM"/>
    <property type="match status" value="1"/>
</dbReference>
<evidence type="ECO:0000256" key="2">
    <source>
        <dbReference type="ARBA" id="ARBA00023125"/>
    </source>
</evidence>
<evidence type="ECO:0000256" key="1">
    <source>
        <dbReference type="ARBA" id="ARBA00023015"/>
    </source>
</evidence>
<proteinExistence type="predicted"/>
<keyword evidence="3" id="KW-0804">Transcription</keyword>
<sequence>MKKASRFVVQRGWKIMLADMGLNTAHVLALAGLPADLFSRKDAALSPADYFRLWEGLEQIAGTEELPLMVGRAISVESFDPAIFASLCSPDMNTALQRLARFKPLIGPMTMDVKIGREVTCATLDCYGYTHRIPRSLGAAELVFFTQLIRLATRERIVPTVLELPELPGNSAPYTEYFENPIRQGKAIRIGFSAADAGRPFLTEDASMWNFFETELKQRLSDLEAETTFSQRVKSALLEMLPSGESTIEEAARRLAVSKRTLQRQLSRESSSYQEVLNITREALAKHYLSRSAISPPEISFLLGYQDSNSFLRAFKGWTGATPGEYRNEHFQADQLH</sequence>
<evidence type="ECO:0000313" key="5">
    <source>
        <dbReference type="EMBL" id="VFQ46871.1"/>
    </source>
</evidence>
<dbReference type="GO" id="GO:0003700">
    <property type="term" value="F:DNA-binding transcription factor activity"/>
    <property type="evidence" value="ECO:0007669"/>
    <property type="project" value="InterPro"/>
</dbReference>
<protein>
    <submittedName>
        <fullName evidence="5">Hth-type transcriptional regulator arac-type n-terminal</fullName>
    </submittedName>
</protein>